<evidence type="ECO:0000256" key="6">
    <source>
        <dbReference type="ARBA" id="ARBA00048493"/>
    </source>
</evidence>
<dbReference type="CDD" id="cd04193">
    <property type="entry name" value="UDPGlcNAc_PPase"/>
    <property type="match status" value="1"/>
</dbReference>
<dbReference type="InterPro" id="IPR029044">
    <property type="entry name" value="Nucleotide-diphossugar_trans"/>
</dbReference>
<name>A0A1E4T2D1_9ASCO</name>
<dbReference type="Proteomes" id="UP000094801">
    <property type="component" value="Unassembled WGS sequence"/>
</dbReference>
<dbReference type="OrthoDB" id="532420at2759"/>
<dbReference type="GO" id="GO:0006048">
    <property type="term" value="P:UDP-N-acetylglucosamine biosynthetic process"/>
    <property type="evidence" value="ECO:0007669"/>
    <property type="project" value="TreeGrafter"/>
</dbReference>
<sequence length="475" mass="52583">MADLATIKEGYEKAGQSHLFQYWDDLTNDEQINYLNQLSKIKDPSGFIQEVQDAIKYSDSISGSKNYAPLPSSSYSTVLDENKHDVSKWNEAGLKLIQSGKVGVVLMAGGQGTRLGSSDPKGCYDVGLPSGKSLFQLQAERLIKLQKLAGGDCVIPLYVMTSGPTRAATELYYKENGYFGLASKQVMFFNQGVLPALSLDGKKFLMGGKGELVESPDGNGGLYKAIYDNGLLQDFNQRGIEHIHMYCVDNVLVKVCDPIFIGFASENDYDIATKVVRKRNASESVGLIVIDDELKQPCVVEYSEISKELSEKLDQDGLLYFRAANIVNHYYNVEFLKKMIPQWTSSRDYLPYHIAKKKIGCMNDEGVFVKAGKEVNGIKMEQFIFDVFPSVKLHKFGCLEVDRAEEFSPLKNAPGSANDSPETCRLNCLERGTNWIKKAGGTVKDNGLVEVSPLTSYSGEGLESYNEALITDKII</sequence>
<reference evidence="8" key="1">
    <citation type="submission" date="2016-04" db="EMBL/GenBank/DDBJ databases">
        <title>Comparative genomics of biotechnologically important yeasts.</title>
        <authorList>
            <consortium name="DOE Joint Genome Institute"/>
            <person name="Riley R."/>
            <person name="Haridas S."/>
            <person name="Wolfe K.H."/>
            <person name="Lopes M.R."/>
            <person name="Hittinger C.T."/>
            <person name="Goker M."/>
            <person name="Salamov A."/>
            <person name="Wisecaver J."/>
            <person name="Long T.M."/>
            <person name="Aerts A.L."/>
            <person name="Barry K."/>
            <person name="Choi C."/>
            <person name="Clum A."/>
            <person name="Coughlan A.Y."/>
            <person name="Deshpande S."/>
            <person name="Douglass A.P."/>
            <person name="Hanson S.J."/>
            <person name="Klenk H.-P."/>
            <person name="Labutti K."/>
            <person name="Lapidus A."/>
            <person name="Lindquist E."/>
            <person name="Lipzen A."/>
            <person name="Meier-Kolthoff J.P."/>
            <person name="Ohm R.A."/>
            <person name="Otillar R.P."/>
            <person name="Pangilinan J."/>
            <person name="Peng Y."/>
            <person name="Rokas A."/>
            <person name="Rosa C.A."/>
            <person name="Scheuner C."/>
            <person name="Sibirny A.A."/>
            <person name="Slot J.C."/>
            <person name="Stielow J.B."/>
            <person name="Sun H."/>
            <person name="Kurtzman C.P."/>
            <person name="Blackwell M."/>
            <person name="Grigoriev I.V."/>
            <person name="Jeffries T.W."/>
        </authorList>
    </citation>
    <scope>NUCLEOTIDE SEQUENCE [LARGE SCALE GENOMIC DNA]</scope>
    <source>
        <strain evidence="8">NRRL YB-2248</strain>
    </source>
</reference>
<comment type="pathway">
    <text evidence="1">Nucleotide-sugar biosynthesis; UDP-N-acetyl-alpha-D-glucosamine biosynthesis; UDP-N-acetyl-alpha-D-glucosamine from N-acetyl-alpha-D-glucosamine 1-phosphate: step 1/1.</text>
</comment>
<dbReference type="Gene3D" id="3.90.550.10">
    <property type="entry name" value="Spore Coat Polysaccharide Biosynthesis Protein SpsA, Chain A"/>
    <property type="match status" value="1"/>
</dbReference>
<evidence type="ECO:0000256" key="4">
    <source>
        <dbReference type="ARBA" id="ARBA00022679"/>
    </source>
</evidence>
<evidence type="ECO:0000256" key="2">
    <source>
        <dbReference type="ARBA" id="ARBA00010401"/>
    </source>
</evidence>
<dbReference type="InterPro" id="IPR039741">
    <property type="entry name" value="UDP-sugar_pyrophosphorylase"/>
</dbReference>
<gene>
    <name evidence="7" type="ORF">CANARDRAFT_198135</name>
</gene>
<evidence type="ECO:0000256" key="1">
    <source>
        <dbReference type="ARBA" id="ARBA00005208"/>
    </source>
</evidence>
<protein>
    <recommendedName>
        <fullName evidence="3">UDP-N-acetylglucosamine diphosphorylase</fullName>
        <ecNumber evidence="3">2.7.7.23</ecNumber>
    </recommendedName>
</protein>
<evidence type="ECO:0000256" key="3">
    <source>
        <dbReference type="ARBA" id="ARBA00012457"/>
    </source>
</evidence>
<dbReference type="Pfam" id="PF01704">
    <property type="entry name" value="UDPGP"/>
    <property type="match status" value="1"/>
</dbReference>
<dbReference type="EC" id="2.7.7.23" evidence="3"/>
<evidence type="ECO:0000256" key="5">
    <source>
        <dbReference type="ARBA" id="ARBA00022695"/>
    </source>
</evidence>
<keyword evidence="4" id="KW-0808">Transferase</keyword>
<organism evidence="7 8">
    <name type="scientific">[Candida] arabinofermentans NRRL YB-2248</name>
    <dbReference type="NCBI Taxonomy" id="983967"/>
    <lineage>
        <taxon>Eukaryota</taxon>
        <taxon>Fungi</taxon>
        <taxon>Dikarya</taxon>
        <taxon>Ascomycota</taxon>
        <taxon>Saccharomycotina</taxon>
        <taxon>Pichiomycetes</taxon>
        <taxon>Pichiales</taxon>
        <taxon>Pichiaceae</taxon>
        <taxon>Ogataea</taxon>
        <taxon>Ogataea/Candida clade</taxon>
    </lineage>
</organism>
<proteinExistence type="inferred from homology"/>
<dbReference type="AlphaFoldDB" id="A0A1E4T2D1"/>
<evidence type="ECO:0000313" key="7">
    <source>
        <dbReference type="EMBL" id="ODV85920.1"/>
    </source>
</evidence>
<keyword evidence="8" id="KW-1185">Reference proteome</keyword>
<dbReference type="SUPFAM" id="SSF53448">
    <property type="entry name" value="Nucleotide-diphospho-sugar transferases"/>
    <property type="match status" value="1"/>
</dbReference>
<evidence type="ECO:0000313" key="8">
    <source>
        <dbReference type="Proteomes" id="UP000094801"/>
    </source>
</evidence>
<keyword evidence="5" id="KW-0548">Nucleotidyltransferase</keyword>
<dbReference type="STRING" id="983967.A0A1E4T2D1"/>
<comment type="catalytic activity">
    <reaction evidence="6">
        <text>N-acetyl-alpha-D-glucosamine 1-phosphate + UTP + H(+) = UDP-N-acetyl-alpha-D-glucosamine + diphosphate</text>
        <dbReference type="Rhea" id="RHEA:13509"/>
        <dbReference type="ChEBI" id="CHEBI:15378"/>
        <dbReference type="ChEBI" id="CHEBI:33019"/>
        <dbReference type="ChEBI" id="CHEBI:46398"/>
        <dbReference type="ChEBI" id="CHEBI:57705"/>
        <dbReference type="ChEBI" id="CHEBI:57776"/>
        <dbReference type="EC" id="2.7.7.23"/>
    </reaction>
</comment>
<comment type="similarity">
    <text evidence="2">Belongs to the UDPGP type 1 family.</text>
</comment>
<dbReference type="PANTHER" id="PTHR11952">
    <property type="entry name" value="UDP- GLUCOSE PYROPHOSPHORYLASE"/>
    <property type="match status" value="1"/>
</dbReference>
<accession>A0A1E4T2D1</accession>
<dbReference type="EMBL" id="KV453851">
    <property type="protein sequence ID" value="ODV85920.1"/>
    <property type="molecule type" value="Genomic_DNA"/>
</dbReference>
<dbReference type="InterPro" id="IPR002618">
    <property type="entry name" value="UDPGP_fam"/>
</dbReference>
<dbReference type="PANTHER" id="PTHR11952:SF2">
    <property type="entry name" value="LD24639P"/>
    <property type="match status" value="1"/>
</dbReference>
<dbReference type="GO" id="GO:0003977">
    <property type="term" value="F:UDP-N-acetylglucosamine diphosphorylase activity"/>
    <property type="evidence" value="ECO:0007669"/>
    <property type="project" value="UniProtKB-EC"/>
</dbReference>